<dbReference type="PANTHER" id="PTHR11353">
    <property type="entry name" value="CHAPERONIN"/>
    <property type="match status" value="1"/>
</dbReference>
<dbReference type="OrthoDB" id="10248520at2759"/>
<evidence type="ECO:0000313" key="5">
    <source>
        <dbReference type="Proteomes" id="UP000224567"/>
    </source>
</evidence>
<dbReference type="GO" id="GO:0140662">
    <property type="term" value="F:ATP-dependent protein folding chaperone"/>
    <property type="evidence" value="ECO:0007669"/>
    <property type="project" value="InterPro"/>
</dbReference>
<dbReference type="GO" id="GO:0005524">
    <property type="term" value="F:ATP binding"/>
    <property type="evidence" value="ECO:0007669"/>
    <property type="project" value="UniProtKB-KW"/>
</dbReference>
<dbReference type="Pfam" id="PF00118">
    <property type="entry name" value="Cpn60_TCP1"/>
    <property type="match status" value="2"/>
</dbReference>
<keyword evidence="1" id="KW-0547">Nucleotide-binding</keyword>
<evidence type="ECO:0000256" key="2">
    <source>
        <dbReference type="ARBA" id="ARBA00022840"/>
    </source>
</evidence>
<keyword evidence="2" id="KW-0067">ATP-binding</keyword>
<dbReference type="SUPFAM" id="SSF48592">
    <property type="entry name" value="GroEL equatorial domain-like"/>
    <property type="match status" value="1"/>
</dbReference>
<evidence type="ECO:0000313" key="4">
    <source>
        <dbReference type="EMBL" id="PHT45503.1"/>
    </source>
</evidence>
<dbReference type="InterPro" id="IPR027413">
    <property type="entry name" value="GROEL-like_equatorial_sf"/>
</dbReference>
<dbReference type="InterPro" id="IPR002423">
    <property type="entry name" value="Cpn60/GroEL/TCP-1"/>
</dbReference>
<protein>
    <submittedName>
        <fullName evidence="4">T-complex protein 1 subunit epsilon</fullName>
    </submittedName>
</protein>
<evidence type="ECO:0000256" key="1">
    <source>
        <dbReference type="ARBA" id="ARBA00022741"/>
    </source>
</evidence>
<comment type="caution">
    <text evidence="4">The sequence shown here is derived from an EMBL/GenBank/DDBJ whole genome shotgun (WGS) entry which is preliminary data.</text>
</comment>
<dbReference type="InterPro" id="IPR017998">
    <property type="entry name" value="Chaperone_TCP-1"/>
</dbReference>
<dbReference type="Gene3D" id="1.10.560.10">
    <property type="entry name" value="GroEL-like equatorial domain"/>
    <property type="match status" value="1"/>
</dbReference>
<keyword evidence="3" id="KW-0143">Chaperone</keyword>
<name>A0A2G2WJT7_CAPBA</name>
<proteinExistence type="predicted"/>
<dbReference type="SUPFAM" id="SSF54849">
    <property type="entry name" value="GroEL-intermediate domain like"/>
    <property type="match status" value="1"/>
</dbReference>
<sequence>MALEFDELGRSFLIIKEQVQKTRLRGLDAQKANIFAGKVVACILCTSFGPKGMYKMFQSPNGNVTIINNGAHILEQMDVDNQIAKLMIEWSVSQDYEIEGYEIAFRIAVEHLERIANKFEFGVNEFERLIQTCMTTLSSRIMNRYRRSMTEITVKAILAVADLENPIRNNSVVDGADSVEIFCVINVETAVDKHLRVEQFAIRAFADALDFIPIALVENSGLQLIETLSAVKSQQIKKNNPFCGIDCNNAGINDMCDQNIFETLTVKQQQILLATQVVKMILKIDIISPSEY</sequence>
<dbReference type="EMBL" id="MLFT02000006">
    <property type="protein sequence ID" value="PHT45503.1"/>
    <property type="molecule type" value="Genomic_DNA"/>
</dbReference>
<dbReference type="InterPro" id="IPR027410">
    <property type="entry name" value="TCP-1-like_intermed_sf"/>
</dbReference>
<reference evidence="4 5" key="1">
    <citation type="journal article" date="2017" name="Genome Biol.">
        <title>New reference genome sequences of hot pepper reveal the massive evolution of plant disease-resistance genes by retroduplication.</title>
        <authorList>
            <person name="Kim S."/>
            <person name="Park J."/>
            <person name="Yeom S.I."/>
            <person name="Kim Y.M."/>
            <person name="Seo E."/>
            <person name="Kim K.T."/>
            <person name="Kim M.S."/>
            <person name="Lee J.M."/>
            <person name="Cheong K."/>
            <person name="Shin H.S."/>
            <person name="Kim S.B."/>
            <person name="Han K."/>
            <person name="Lee J."/>
            <person name="Park M."/>
            <person name="Lee H.A."/>
            <person name="Lee H.Y."/>
            <person name="Lee Y."/>
            <person name="Oh S."/>
            <person name="Lee J.H."/>
            <person name="Choi E."/>
            <person name="Choi E."/>
            <person name="Lee S.E."/>
            <person name="Jeon J."/>
            <person name="Kim H."/>
            <person name="Choi G."/>
            <person name="Song H."/>
            <person name="Lee J."/>
            <person name="Lee S.C."/>
            <person name="Kwon J.K."/>
            <person name="Lee H.Y."/>
            <person name="Koo N."/>
            <person name="Hong Y."/>
            <person name="Kim R.W."/>
            <person name="Kang W.H."/>
            <person name="Huh J.H."/>
            <person name="Kang B.C."/>
            <person name="Yang T.J."/>
            <person name="Lee Y.H."/>
            <person name="Bennetzen J.L."/>
            <person name="Choi D."/>
        </authorList>
    </citation>
    <scope>NUCLEOTIDE SEQUENCE [LARGE SCALE GENOMIC DNA]</scope>
    <source>
        <strain evidence="5">cv. PBC81</strain>
    </source>
</reference>
<accession>A0A2G2WJT7</accession>
<reference evidence="5" key="2">
    <citation type="journal article" date="2017" name="J. Anim. Genet.">
        <title>Multiple reference genome sequences of hot pepper reveal the massive evolution of plant disease resistance genes by retroduplication.</title>
        <authorList>
            <person name="Kim S."/>
            <person name="Park J."/>
            <person name="Yeom S.-I."/>
            <person name="Kim Y.-M."/>
            <person name="Seo E."/>
            <person name="Kim K.-T."/>
            <person name="Kim M.-S."/>
            <person name="Lee J.M."/>
            <person name="Cheong K."/>
            <person name="Shin H.-S."/>
            <person name="Kim S.-B."/>
            <person name="Han K."/>
            <person name="Lee J."/>
            <person name="Park M."/>
            <person name="Lee H.-A."/>
            <person name="Lee H.-Y."/>
            <person name="Lee Y."/>
            <person name="Oh S."/>
            <person name="Lee J.H."/>
            <person name="Choi E."/>
            <person name="Choi E."/>
            <person name="Lee S.E."/>
            <person name="Jeon J."/>
            <person name="Kim H."/>
            <person name="Choi G."/>
            <person name="Song H."/>
            <person name="Lee J."/>
            <person name="Lee S.-C."/>
            <person name="Kwon J.-K."/>
            <person name="Lee H.-Y."/>
            <person name="Koo N."/>
            <person name="Hong Y."/>
            <person name="Kim R.W."/>
            <person name="Kang W.-H."/>
            <person name="Huh J.H."/>
            <person name="Kang B.-C."/>
            <person name="Yang T.-J."/>
            <person name="Lee Y.-H."/>
            <person name="Bennetzen J.L."/>
            <person name="Choi D."/>
        </authorList>
    </citation>
    <scope>NUCLEOTIDE SEQUENCE [LARGE SCALE GENOMIC DNA]</scope>
    <source>
        <strain evidence="5">cv. PBC81</strain>
    </source>
</reference>
<dbReference type="AlphaFoldDB" id="A0A2G2WJT7"/>
<dbReference type="Proteomes" id="UP000224567">
    <property type="component" value="Unassembled WGS sequence"/>
</dbReference>
<keyword evidence="5" id="KW-1185">Reference proteome</keyword>
<evidence type="ECO:0000256" key="3">
    <source>
        <dbReference type="ARBA" id="ARBA00023186"/>
    </source>
</evidence>
<gene>
    <name evidence="4" type="ORF">CQW23_14661</name>
</gene>
<dbReference type="STRING" id="33114.A0A2G2WJT7"/>
<organism evidence="4 5">
    <name type="scientific">Capsicum baccatum</name>
    <name type="common">Peruvian pepper</name>
    <dbReference type="NCBI Taxonomy" id="33114"/>
    <lineage>
        <taxon>Eukaryota</taxon>
        <taxon>Viridiplantae</taxon>
        <taxon>Streptophyta</taxon>
        <taxon>Embryophyta</taxon>
        <taxon>Tracheophyta</taxon>
        <taxon>Spermatophyta</taxon>
        <taxon>Magnoliopsida</taxon>
        <taxon>eudicotyledons</taxon>
        <taxon>Gunneridae</taxon>
        <taxon>Pentapetalae</taxon>
        <taxon>asterids</taxon>
        <taxon>lamiids</taxon>
        <taxon>Solanales</taxon>
        <taxon>Solanaceae</taxon>
        <taxon>Solanoideae</taxon>
        <taxon>Capsiceae</taxon>
        <taxon>Capsicum</taxon>
    </lineage>
</organism>